<accession>A0A8H6HXM9</accession>
<organism evidence="2 3">
    <name type="scientific">Ephemerocybe angulata</name>
    <dbReference type="NCBI Taxonomy" id="980116"/>
    <lineage>
        <taxon>Eukaryota</taxon>
        <taxon>Fungi</taxon>
        <taxon>Dikarya</taxon>
        <taxon>Basidiomycota</taxon>
        <taxon>Agaricomycotina</taxon>
        <taxon>Agaricomycetes</taxon>
        <taxon>Agaricomycetidae</taxon>
        <taxon>Agaricales</taxon>
        <taxon>Agaricineae</taxon>
        <taxon>Psathyrellaceae</taxon>
        <taxon>Ephemerocybe</taxon>
    </lineage>
</organism>
<evidence type="ECO:0000313" key="3">
    <source>
        <dbReference type="Proteomes" id="UP000521943"/>
    </source>
</evidence>
<evidence type="ECO:0000256" key="1">
    <source>
        <dbReference type="SAM" id="MobiDB-lite"/>
    </source>
</evidence>
<dbReference type="Proteomes" id="UP000521943">
    <property type="component" value="Unassembled WGS sequence"/>
</dbReference>
<sequence>MPGPGNKKKQGAKAKNKPAQTLSASAPTASAPAPAPRPVVQKQSTPCNTLDEDEITRCSNPATVGHPKPDRCKEHHGQYRLLCKKYKEAQKDVDRVRNGREMPTEAEISEYTNRAETMQKLKWVSRYVKAIRVERTGRDIHSKRFFLKVDDGHKIRIKVLAKEMEKANRVIEKLGQRVLELYIVEHPEAEWAKTAESEGIWKSALRQNQPSTTTQGATSASARRENTTSVSATVEAGDVILPEGEDAEGEDEDLVELAYQAEKRRLCAAFEPFMDLDHGKKFARKMFTSRGLDPSKHGSPLAMYMAALQYYHMCQYARRVVFHHPVLFAKSLDKVTFRDMILSDDFDLEDAAHFAQLFVRVDEFPLPWMKDAMFEALEMMKHPNPELGAANLGDVGSRVKVLGGWIYNRKHTKAVTDEVWWHLFKSIDPQSNTENRYVRLCSTYDDLIRMLSVGGLGLLPPPGFCRFENDLNSTNRATAARMHLSISGVIIADMVSPQRLMGIEGPIPTNKRPQSAGKIVWAEVESRAYLFGAVRHEKGGFSEAFLEELRSRPDLYQLLVWSETDPQSLIEESGADGGKALPPLRSRTFEASRSALQTTPRGEWEIFRSAKDILFSTEKDKMIGYIASLRRPGSAGWFFHFKEFPVRYIVVLDAEPRRHGSILMRLVAWAALRAGGYAKGEYSDKKYEKASDSLFEEKAKERLSWMKPELYGTWSTTKMADAD</sequence>
<keyword evidence="3" id="KW-1185">Reference proteome</keyword>
<evidence type="ECO:0000313" key="2">
    <source>
        <dbReference type="EMBL" id="KAF6753661.1"/>
    </source>
</evidence>
<gene>
    <name evidence="2" type="ORF">DFP72DRAFT_1170727</name>
</gene>
<comment type="caution">
    <text evidence="2">The sequence shown here is derived from an EMBL/GenBank/DDBJ whole genome shotgun (WGS) entry which is preliminary data.</text>
</comment>
<feature type="compositionally biased region" description="Basic residues" evidence="1">
    <location>
        <begin position="1"/>
        <end position="16"/>
    </location>
</feature>
<feature type="region of interest" description="Disordered" evidence="1">
    <location>
        <begin position="1"/>
        <end position="71"/>
    </location>
</feature>
<feature type="compositionally biased region" description="Low complexity" evidence="1">
    <location>
        <begin position="211"/>
        <end position="221"/>
    </location>
</feature>
<protein>
    <submittedName>
        <fullName evidence="2">Uncharacterized protein</fullName>
    </submittedName>
</protein>
<feature type="compositionally biased region" description="Low complexity" evidence="1">
    <location>
        <begin position="17"/>
        <end position="32"/>
    </location>
</feature>
<dbReference type="OrthoDB" id="2756263at2759"/>
<feature type="region of interest" description="Disordered" evidence="1">
    <location>
        <begin position="203"/>
        <end position="251"/>
    </location>
</feature>
<dbReference type="AlphaFoldDB" id="A0A8H6HXM9"/>
<dbReference type="EMBL" id="JACGCI010000038">
    <property type="protein sequence ID" value="KAF6753661.1"/>
    <property type="molecule type" value="Genomic_DNA"/>
</dbReference>
<proteinExistence type="predicted"/>
<name>A0A8H6HXM9_9AGAR</name>
<reference evidence="2 3" key="1">
    <citation type="submission" date="2020-07" db="EMBL/GenBank/DDBJ databases">
        <title>Comparative genomics of pyrophilous fungi reveals a link between fire events and developmental genes.</title>
        <authorList>
            <consortium name="DOE Joint Genome Institute"/>
            <person name="Steindorff A.S."/>
            <person name="Carver A."/>
            <person name="Calhoun S."/>
            <person name="Stillman K."/>
            <person name="Liu H."/>
            <person name="Lipzen A."/>
            <person name="Pangilinan J."/>
            <person name="Labutti K."/>
            <person name="Bruns T.D."/>
            <person name="Grigoriev I.V."/>
        </authorList>
    </citation>
    <scope>NUCLEOTIDE SEQUENCE [LARGE SCALE GENOMIC DNA]</scope>
    <source>
        <strain evidence="2 3">CBS 144469</strain>
    </source>
</reference>